<feature type="region of interest" description="Disordered" evidence="5">
    <location>
        <begin position="511"/>
        <end position="545"/>
    </location>
</feature>
<dbReference type="InterPro" id="IPR036390">
    <property type="entry name" value="WH_DNA-bd_sf"/>
</dbReference>
<dbReference type="Pfam" id="PF12257">
    <property type="entry name" value="IML1"/>
    <property type="match status" value="1"/>
</dbReference>
<protein>
    <recommendedName>
        <fullName evidence="3">Vacuolar membrane-associated protein IML1</fullName>
    </recommendedName>
    <alternativeName>
        <fullName evidence="4">Vacuolar membrane-associated protein iml1</fullName>
    </alternativeName>
</protein>
<evidence type="ECO:0000313" key="8">
    <source>
        <dbReference type="Proteomes" id="UP000053257"/>
    </source>
</evidence>
<dbReference type="EMBL" id="KN840587">
    <property type="protein sequence ID" value="KIP04086.1"/>
    <property type="molecule type" value="Genomic_DNA"/>
</dbReference>
<dbReference type="CDD" id="cd04449">
    <property type="entry name" value="DEP_DEPDC5-like"/>
    <property type="match status" value="1"/>
</dbReference>
<dbReference type="Proteomes" id="UP000053257">
    <property type="component" value="Unassembled WGS sequence"/>
</dbReference>
<sequence length="1439" mass="160990">MAEKLGLRNNGEVLLTKVDKSACSADYVEFTFQDQYLGRNEMWRMGQHLVGQCVYVDEEISFIGLVSARVHSIYIASKKVSTAYITSRTKVVYRSLSTRATIFIQVCRELWEFAGDGERYNEKVVHSFLPALFTKWREAGTTNIVTIVLISRVFYDESEVEYAAGPLRRDDDRRWYKDFFKVITDLEVLYDWKPTLMSLKDSFWAFQRDILLAHHHHQRSTSDTDNVRLVGQLSYAHDGPLLEALNLSFNPLETHYIDRSLALTGSATIIITPGTGYFRVNKQLLRLTTTRLLDQGFALDLVSLTKAPLHQSPIFAFKGHEPEPTASGLGTGSRTLDALWSADEDHSESISSRKMTTFWWEPFWMSVSFWDWQMDLPFRTDRFVARAKMHEIEMLGLLDHDVLSSIELPFLPDPMVRLTKAEAEQYDNDVFAAYELPPATLPLSSIPPTNRNSIASFASTTSSASLRTDTTSRADAAGEKSSNLSGVSITGNANLLSCSPSQSSILSARTVRSTSSTVSAATSSTKVGSTKSAGSRPTSSKATSSRFTPSWFWTTFSRSGISQPETSTVSAAGGVSSPSIPSPLSIQPVASSSKITVERTARGQSESNSQLQPSALSQQVPTPALPFSHRTPRPVAIKSATVGRTGLGRMGEEDGVITPHRGSLTRHSPLAGTPPRDVESTFGGVKRRSGTLSSILPPLASSSSPILTRTNPSKPGPPISSTTQNALSRRWEHMFPTPLSKHDIKWKSMVTPGCLPLTTEHFPRASELEYAYIVSPYDFVVDPPEMRSFLVRPPQVTSNNPETMRRVWALAVMRGMVALRLAQGFQFILHPAVRTGDAEKSVVPLRRTPSAYATVEEDGPKHQGAAEVLRSASDPVYLSMSNEIHRIAYSGDTIQVRRYVKRVPRSVPYEYQCLIWPKLGVGYTELRTSFVPHSLENYSWNRLDMLASGYETQFNDSLRYWRTRFVIIPTDEPPPSSTGPLGEKLNDEEIRLLGMDKLAEHFSKVRWLPPDERGKQHPPVRFLVTDLGPTQCVHDETLMAQLDDIHAAGPLKKKMKSERDVSDMSLQAIAKAMREEDGVPVKDRRWHGRTYQNCFTGSDLVAWLVREFRDVSTRDQATEWGAKLQEQGLFDHCRGAHGFLDGHYFYALRGEYLVPMTPRGGWFGRPSKLTPADEAHARPGVTYNKSTVGKKARKKMILSQSMVIDVDPSRKSDQAESVVLHHDIIHNPATCFHFELQWIGTTARCIDDIVRQWNRTIERYGLRLVEAYVSQISDIRDRNPFQSCFPLPLALAPPDIPDLERRVPEGTQTLHYFECAILKKMGFVLDIEAGCAYPDNVDAVYSYRRQPFAYSQWVHRSGLAFVQVLGGADGFLYLTNRLIAPGKIGSALKLQRPGVLAERLRKELQQLCEDEHALAQFYGEELAQLDTAAQIDEPPPLKI</sequence>
<feature type="compositionally biased region" description="Polar residues" evidence="5">
    <location>
        <begin position="602"/>
        <end position="621"/>
    </location>
</feature>
<reference evidence="7 8" key="1">
    <citation type="journal article" date="2014" name="PLoS Genet.">
        <title>Analysis of the Phlebiopsis gigantea genome, transcriptome and secretome provides insight into its pioneer colonization strategies of wood.</title>
        <authorList>
            <person name="Hori C."/>
            <person name="Ishida T."/>
            <person name="Igarashi K."/>
            <person name="Samejima M."/>
            <person name="Suzuki H."/>
            <person name="Master E."/>
            <person name="Ferreira P."/>
            <person name="Ruiz-Duenas F.J."/>
            <person name="Held B."/>
            <person name="Canessa P."/>
            <person name="Larrondo L.F."/>
            <person name="Schmoll M."/>
            <person name="Druzhinina I.S."/>
            <person name="Kubicek C.P."/>
            <person name="Gaskell J.A."/>
            <person name="Kersten P."/>
            <person name="St John F."/>
            <person name="Glasner J."/>
            <person name="Sabat G."/>
            <person name="Splinter BonDurant S."/>
            <person name="Syed K."/>
            <person name="Yadav J."/>
            <person name="Mgbeahuruike A.C."/>
            <person name="Kovalchuk A."/>
            <person name="Asiegbu F.O."/>
            <person name="Lackner G."/>
            <person name="Hoffmeister D."/>
            <person name="Rencoret J."/>
            <person name="Gutierrez A."/>
            <person name="Sun H."/>
            <person name="Lindquist E."/>
            <person name="Barry K."/>
            <person name="Riley R."/>
            <person name="Grigoriev I.V."/>
            <person name="Henrissat B."/>
            <person name="Kues U."/>
            <person name="Berka R.M."/>
            <person name="Martinez A.T."/>
            <person name="Covert S.F."/>
            <person name="Blanchette R.A."/>
            <person name="Cullen D."/>
        </authorList>
    </citation>
    <scope>NUCLEOTIDE SEQUENCE [LARGE SCALE GENOMIC DNA]</scope>
    <source>
        <strain evidence="7 8">11061_1 CR5-6</strain>
    </source>
</reference>
<dbReference type="InterPro" id="IPR027244">
    <property type="entry name" value="IML1"/>
</dbReference>
<feature type="compositionally biased region" description="Low complexity" evidence="5">
    <location>
        <begin position="692"/>
        <end position="707"/>
    </location>
</feature>
<name>A0A0C3RTL8_PHLG1</name>
<dbReference type="Gene3D" id="1.10.10.10">
    <property type="entry name" value="Winged helix-like DNA-binding domain superfamily/Winged helix DNA-binding domain"/>
    <property type="match status" value="1"/>
</dbReference>
<dbReference type="SUPFAM" id="SSF46785">
    <property type="entry name" value="Winged helix' DNA-binding domain"/>
    <property type="match status" value="1"/>
</dbReference>
<feature type="compositionally biased region" description="Polar residues" evidence="5">
    <location>
        <begin position="536"/>
        <end position="545"/>
    </location>
</feature>
<dbReference type="PANTHER" id="PTHR13179:SF8">
    <property type="entry name" value="GATOR COMPLEX PROTEIN DEPDC5"/>
    <property type="match status" value="1"/>
</dbReference>
<evidence type="ECO:0000256" key="1">
    <source>
        <dbReference type="ARBA" id="ARBA00004148"/>
    </source>
</evidence>
<feature type="compositionally biased region" description="Low complexity" evidence="5">
    <location>
        <begin position="511"/>
        <end position="535"/>
    </location>
</feature>
<dbReference type="Pfam" id="PF00610">
    <property type="entry name" value="DEP"/>
    <property type="match status" value="1"/>
</dbReference>
<dbReference type="PANTHER" id="PTHR13179">
    <property type="entry name" value="DEP DOMAIN CONTAINING PROTEIN 5"/>
    <property type="match status" value="1"/>
</dbReference>
<evidence type="ECO:0000256" key="2">
    <source>
        <dbReference type="ARBA" id="ARBA00005643"/>
    </source>
</evidence>
<feature type="region of interest" description="Disordered" evidence="5">
    <location>
        <begin position="561"/>
        <end position="630"/>
    </location>
</feature>
<dbReference type="GO" id="GO:0010508">
    <property type="term" value="P:positive regulation of autophagy"/>
    <property type="evidence" value="ECO:0007669"/>
    <property type="project" value="TreeGrafter"/>
</dbReference>
<dbReference type="GO" id="GO:0005774">
    <property type="term" value="C:vacuolar membrane"/>
    <property type="evidence" value="ECO:0007669"/>
    <property type="project" value="UniProtKB-SubCell"/>
</dbReference>
<dbReference type="STRING" id="745531.A0A0C3RTL8"/>
<feature type="domain" description="DEP" evidence="6">
    <location>
        <begin position="1075"/>
        <end position="1150"/>
    </location>
</feature>
<feature type="compositionally biased region" description="Low complexity" evidence="5">
    <location>
        <begin position="566"/>
        <end position="586"/>
    </location>
</feature>
<organism evidence="7 8">
    <name type="scientific">Phlebiopsis gigantea (strain 11061_1 CR5-6)</name>
    <name type="common">White-rot fungus</name>
    <name type="synonym">Peniophora gigantea</name>
    <dbReference type="NCBI Taxonomy" id="745531"/>
    <lineage>
        <taxon>Eukaryota</taxon>
        <taxon>Fungi</taxon>
        <taxon>Dikarya</taxon>
        <taxon>Basidiomycota</taxon>
        <taxon>Agaricomycotina</taxon>
        <taxon>Agaricomycetes</taxon>
        <taxon>Polyporales</taxon>
        <taxon>Phanerochaetaceae</taxon>
        <taxon>Phlebiopsis</taxon>
    </lineage>
</organism>
<dbReference type="InterPro" id="IPR000591">
    <property type="entry name" value="DEP_dom"/>
</dbReference>
<dbReference type="SMART" id="SM00049">
    <property type="entry name" value="DEP"/>
    <property type="match status" value="1"/>
</dbReference>
<evidence type="ECO:0000313" key="7">
    <source>
        <dbReference type="EMBL" id="KIP04086.1"/>
    </source>
</evidence>
<dbReference type="HOGENOM" id="CLU_000935_1_0_1"/>
<evidence type="ECO:0000256" key="5">
    <source>
        <dbReference type="SAM" id="MobiDB-lite"/>
    </source>
</evidence>
<dbReference type="PROSITE" id="PS50186">
    <property type="entry name" value="DEP"/>
    <property type="match status" value="1"/>
</dbReference>
<proteinExistence type="inferred from homology"/>
<accession>A0A0C3RTL8</accession>
<evidence type="ECO:0000256" key="4">
    <source>
        <dbReference type="ARBA" id="ARBA00021881"/>
    </source>
</evidence>
<keyword evidence="8" id="KW-1185">Reference proteome</keyword>
<dbReference type="OrthoDB" id="39497at2759"/>
<gene>
    <name evidence="7" type="ORF">PHLGIDRAFT_110048</name>
</gene>
<dbReference type="GO" id="GO:0005096">
    <property type="term" value="F:GTPase activator activity"/>
    <property type="evidence" value="ECO:0007669"/>
    <property type="project" value="InterPro"/>
</dbReference>
<evidence type="ECO:0000259" key="6">
    <source>
        <dbReference type="PROSITE" id="PS50186"/>
    </source>
</evidence>
<dbReference type="InterPro" id="IPR048255">
    <property type="entry name" value="IML1_N"/>
</dbReference>
<dbReference type="GO" id="GO:0035556">
    <property type="term" value="P:intracellular signal transduction"/>
    <property type="evidence" value="ECO:0007669"/>
    <property type="project" value="InterPro"/>
</dbReference>
<evidence type="ECO:0000256" key="3">
    <source>
        <dbReference type="ARBA" id="ARBA00018529"/>
    </source>
</evidence>
<feature type="compositionally biased region" description="Polar residues" evidence="5">
    <location>
        <begin position="708"/>
        <end position="724"/>
    </location>
</feature>
<dbReference type="GO" id="GO:1990130">
    <property type="term" value="C:GATOR1 complex"/>
    <property type="evidence" value="ECO:0007669"/>
    <property type="project" value="TreeGrafter"/>
</dbReference>
<comment type="subcellular location">
    <subcellularLocation>
        <location evidence="1">Vacuole membrane</location>
        <topology evidence="1">Peripheral membrane protein</topology>
    </subcellularLocation>
</comment>
<dbReference type="InterPro" id="IPR036388">
    <property type="entry name" value="WH-like_DNA-bd_sf"/>
</dbReference>
<dbReference type="GO" id="GO:1904262">
    <property type="term" value="P:negative regulation of TORC1 signaling"/>
    <property type="evidence" value="ECO:0007669"/>
    <property type="project" value="TreeGrafter"/>
</dbReference>
<feature type="region of interest" description="Disordered" evidence="5">
    <location>
        <begin position="646"/>
        <end position="724"/>
    </location>
</feature>
<comment type="similarity">
    <text evidence="2">Belongs to the IML1 family.</text>
</comment>